<dbReference type="PANTHER" id="PTHR45033">
    <property type="match status" value="1"/>
</dbReference>
<dbReference type="EMBL" id="JAIGNK010000001">
    <property type="protein sequence ID" value="MBX7457565.1"/>
    <property type="molecule type" value="Genomic_DNA"/>
</dbReference>
<dbReference type="Proteomes" id="UP000783253">
    <property type="component" value="Unassembled WGS sequence"/>
</dbReference>
<dbReference type="SUPFAM" id="SSF51735">
    <property type="entry name" value="NAD(P)-binding Rossmann-fold domains"/>
    <property type="match status" value="1"/>
</dbReference>
<proteinExistence type="predicted"/>
<dbReference type="InterPro" id="IPR020843">
    <property type="entry name" value="ER"/>
</dbReference>
<evidence type="ECO:0000313" key="2">
    <source>
        <dbReference type="EMBL" id="MBX7457565.1"/>
    </source>
</evidence>
<name>A0ABS7IVS6_9SPHN</name>
<feature type="domain" description="Enoyl reductase (ER)" evidence="1">
    <location>
        <begin position="11"/>
        <end position="334"/>
    </location>
</feature>
<sequence>MKAIRTGATPSTLEALAFVDVDDAPAPAAGEIRVDLKASSLNYHDYAVVKGMIPAAEGRIPMSDGAGVVTAVGDGVTEFAVGDHVVSTFFPDWLDGEPPQSAFTRVPGDGIDGYAREAITAPTHWFTRAPAGFSHAEAATLTCAGLTAWRALFVDYTLKPGDTVLVQGTGGVSIFALQFAKAAGATVIATSSSDEKLERVRALGADHLINYKKVEAWGPKALEITGGRGVDCVVEIGGAGTLDQSMLATRVGGHVALIGVLAGFAGPVQTALLFSKNLTVQGLTVGSRKMQQDMIAAIAANGIRPEISDTFALENLADAFRHQESGGHFGKIAVEI</sequence>
<dbReference type="InterPro" id="IPR011032">
    <property type="entry name" value="GroES-like_sf"/>
</dbReference>
<comment type="caution">
    <text evidence="2">The sequence shown here is derived from an EMBL/GenBank/DDBJ whole genome shotgun (WGS) entry which is preliminary data.</text>
</comment>
<dbReference type="RefSeq" id="WP_221572872.1">
    <property type="nucleotide sequence ID" value="NZ_JAIGNK010000001.1"/>
</dbReference>
<dbReference type="Gene3D" id="3.40.50.720">
    <property type="entry name" value="NAD(P)-binding Rossmann-like Domain"/>
    <property type="match status" value="1"/>
</dbReference>
<organism evidence="2 3">
    <name type="scientific">Qipengyuania polymorpha</name>
    <dbReference type="NCBI Taxonomy" id="2867234"/>
    <lineage>
        <taxon>Bacteria</taxon>
        <taxon>Pseudomonadati</taxon>
        <taxon>Pseudomonadota</taxon>
        <taxon>Alphaproteobacteria</taxon>
        <taxon>Sphingomonadales</taxon>
        <taxon>Erythrobacteraceae</taxon>
        <taxon>Qipengyuania</taxon>
    </lineage>
</organism>
<dbReference type="Pfam" id="PF08240">
    <property type="entry name" value="ADH_N"/>
    <property type="match status" value="1"/>
</dbReference>
<dbReference type="SMART" id="SM00829">
    <property type="entry name" value="PKS_ER"/>
    <property type="match status" value="1"/>
</dbReference>
<dbReference type="InterPro" id="IPR013154">
    <property type="entry name" value="ADH-like_N"/>
</dbReference>
<keyword evidence="3" id="KW-1185">Reference proteome</keyword>
<gene>
    <name evidence="2" type="ORF">K3152_04825</name>
</gene>
<dbReference type="SUPFAM" id="SSF50129">
    <property type="entry name" value="GroES-like"/>
    <property type="match status" value="1"/>
</dbReference>
<dbReference type="Pfam" id="PF00107">
    <property type="entry name" value="ADH_zinc_N"/>
    <property type="match status" value="1"/>
</dbReference>
<reference evidence="2 3" key="1">
    <citation type="submission" date="2021-08" db="EMBL/GenBank/DDBJ databases">
        <title>Comparative Genomics Analysis of the Genus Qipengyuania Reveals Extensive Genetic Diversity and Metabolic Versatility, Including the Description of Fifteen Novel Species.</title>
        <authorList>
            <person name="Liu Y."/>
        </authorList>
    </citation>
    <scope>NUCLEOTIDE SEQUENCE [LARGE SCALE GENOMIC DNA]</scope>
    <source>
        <strain evidence="2 3">1NDH17</strain>
    </source>
</reference>
<dbReference type="InterPro" id="IPR052711">
    <property type="entry name" value="Zinc_ADH-like"/>
</dbReference>
<accession>A0ABS7IVS6</accession>
<dbReference type="InterPro" id="IPR036291">
    <property type="entry name" value="NAD(P)-bd_dom_sf"/>
</dbReference>
<protein>
    <submittedName>
        <fullName evidence="2">NAD(P)-dependent alcohol dehydrogenase</fullName>
    </submittedName>
</protein>
<dbReference type="PANTHER" id="PTHR45033:SF2">
    <property type="entry name" value="ZINC-TYPE ALCOHOL DEHYDROGENASE-LIKE PROTEIN C1773.06C"/>
    <property type="match status" value="1"/>
</dbReference>
<dbReference type="CDD" id="cd08276">
    <property type="entry name" value="MDR7"/>
    <property type="match status" value="1"/>
</dbReference>
<dbReference type="InterPro" id="IPR013149">
    <property type="entry name" value="ADH-like_C"/>
</dbReference>
<evidence type="ECO:0000259" key="1">
    <source>
        <dbReference type="SMART" id="SM00829"/>
    </source>
</evidence>
<dbReference type="Gene3D" id="3.90.180.10">
    <property type="entry name" value="Medium-chain alcohol dehydrogenases, catalytic domain"/>
    <property type="match status" value="1"/>
</dbReference>
<evidence type="ECO:0000313" key="3">
    <source>
        <dbReference type="Proteomes" id="UP000783253"/>
    </source>
</evidence>